<dbReference type="EMBL" id="FOLE01000006">
    <property type="protein sequence ID" value="SFC51802.1"/>
    <property type="molecule type" value="Genomic_DNA"/>
</dbReference>
<feature type="transmembrane region" description="Helical" evidence="1">
    <location>
        <begin position="333"/>
        <end position="352"/>
    </location>
</feature>
<dbReference type="RefSeq" id="WP_091512399.1">
    <property type="nucleotide sequence ID" value="NZ_FOLE01000006.1"/>
</dbReference>
<sequence length="391" mass="45238">MSGIRGIFLVGLWVFLAVFGAKAGQQPYVVRNLSADWLVFDKEYDGYVPYVLREHGIVNTANLWLYADRDSSYQLRVITQPKLCIYFDQKLYQVFDKQDTVYLSFSEIFRNKSKKSFVTFYQPEGLRQSLSLVLVNPKQMQEAPTQRQTLAKNNQDTYNLAMRKESFMEVYVIGFLVVIGLLVFVKNVLAKDFVKFIDVKALIISNMDEYNTAIRKAWTLFNLLVIVVDSLCIGFSFFVVQNEHQSQILSFSAEGLGLATNEWYFFRIPYYWLVAFLYFVSKYLLINIIGYIFNLSKVSGIHFYEFLRTSTWASLVIVLGTILTYIGDVLPSGIVLIWLQLLVIFFALLRVFKMTFVLNKAAGFQNLYLFSYLCATEIIPIILVSQLFSFQ</sequence>
<feature type="transmembrane region" description="Helical" evidence="1">
    <location>
        <begin position="364"/>
        <end position="388"/>
    </location>
</feature>
<keyword evidence="1" id="KW-0472">Membrane</keyword>
<feature type="transmembrane region" description="Helical" evidence="1">
    <location>
        <begin position="270"/>
        <end position="294"/>
    </location>
</feature>
<feature type="transmembrane region" description="Helical" evidence="1">
    <location>
        <begin position="170"/>
        <end position="189"/>
    </location>
</feature>
<protein>
    <recommendedName>
        <fullName evidence="4">DUF4271 domain-containing protein</fullName>
    </recommendedName>
</protein>
<proteinExistence type="predicted"/>
<keyword evidence="1" id="KW-0812">Transmembrane</keyword>
<reference evidence="2 3" key="1">
    <citation type="submission" date="2016-10" db="EMBL/GenBank/DDBJ databases">
        <authorList>
            <person name="de Groot N.N."/>
        </authorList>
    </citation>
    <scope>NUCLEOTIDE SEQUENCE [LARGE SCALE GENOMIC DNA]</scope>
    <source>
        <strain evidence="2 3">DSM 6793</strain>
    </source>
</reference>
<dbReference type="Proteomes" id="UP000199514">
    <property type="component" value="Unassembled WGS sequence"/>
</dbReference>
<keyword evidence="1" id="KW-1133">Transmembrane helix</keyword>
<name>A0A1I1JUZ9_9BACT</name>
<feature type="transmembrane region" description="Helical" evidence="1">
    <location>
        <begin position="217"/>
        <end position="240"/>
    </location>
</feature>
<accession>A0A1I1JUZ9</accession>
<dbReference type="OrthoDB" id="975088at2"/>
<evidence type="ECO:0000313" key="3">
    <source>
        <dbReference type="Proteomes" id="UP000199514"/>
    </source>
</evidence>
<evidence type="ECO:0000313" key="2">
    <source>
        <dbReference type="EMBL" id="SFC51802.1"/>
    </source>
</evidence>
<dbReference type="AlphaFoldDB" id="A0A1I1JUZ9"/>
<evidence type="ECO:0000256" key="1">
    <source>
        <dbReference type="SAM" id="Phobius"/>
    </source>
</evidence>
<feature type="transmembrane region" description="Helical" evidence="1">
    <location>
        <begin position="306"/>
        <end position="327"/>
    </location>
</feature>
<evidence type="ECO:0008006" key="4">
    <source>
        <dbReference type="Google" id="ProtNLM"/>
    </source>
</evidence>
<gene>
    <name evidence="2" type="ORF">SAMN05421780_10695</name>
</gene>
<dbReference type="InterPro" id="IPR025367">
    <property type="entry name" value="DUF4271"/>
</dbReference>
<organism evidence="2 3">
    <name type="scientific">Flexibacter flexilis DSM 6793</name>
    <dbReference type="NCBI Taxonomy" id="927664"/>
    <lineage>
        <taxon>Bacteria</taxon>
        <taxon>Pseudomonadati</taxon>
        <taxon>Bacteroidota</taxon>
        <taxon>Cytophagia</taxon>
        <taxon>Cytophagales</taxon>
        <taxon>Flexibacteraceae</taxon>
        <taxon>Flexibacter</taxon>
    </lineage>
</organism>
<keyword evidence="3" id="KW-1185">Reference proteome</keyword>
<dbReference type="Pfam" id="PF14093">
    <property type="entry name" value="DUF4271"/>
    <property type="match status" value="1"/>
</dbReference>
<dbReference type="STRING" id="927664.SAMN05421780_10695"/>